<name>A0A5T1KHJ4_CAMJU</name>
<proteinExistence type="predicted"/>
<keyword evidence="1" id="KW-1133">Transmembrane helix</keyword>
<gene>
    <name evidence="3" type="ORF">B9Q58_03810</name>
    <name evidence="2" type="ORF">FA644_01385</name>
</gene>
<keyword evidence="1" id="KW-0812">Transmembrane</keyword>
<evidence type="ECO:0000256" key="1">
    <source>
        <dbReference type="SAM" id="Phobius"/>
    </source>
</evidence>
<dbReference type="EMBL" id="AACLUG010000004">
    <property type="protein sequence ID" value="EAL1456638.1"/>
    <property type="molecule type" value="Genomic_DNA"/>
</dbReference>
<evidence type="ECO:0000313" key="2">
    <source>
        <dbReference type="EMBL" id="EAK7393720.1"/>
    </source>
</evidence>
<feature type="transmembrane region" description="Helical" evidence="1">
    <location>
        <begin position="37"/>
        <end position="61"/>
    </location>
</feature>
<organism evidence="3">
    <name type="scientific">Campylobacter jejuni</name>
    <dbReference type="NCBI Taxonomy" id="197"/>
    <lineage>
        <taxon>Bacteria</taxon>
        <taxon>Pseudomonadati</taxon>
        <taxon>Campylobacterota</taxon>
        <taxon>Epsilonproteobacteria</taxon>
        <taxon>Campylobacterales</taxon>
        <taxon>Campylobacteraceae</taxon>
        <taxon>Campylobacter</taxon>
    </lineage>
</organism>
<accession>A0A5T1KHJ4</accession>
<dbReference type="AlphaFoldDB" id="A0A5T1KHJ4"/>
<comment type="caution">
    <text evidence="3">The sequence shown here is derived from an EMBL/GenBank/DDBJ whole genome shotgun (WGS) entry which is preliminary data.</text>
</comment>
<keyword evidence="1" id="KW-0472">Membrane</keyword>
<reference evidence="3" key="1">
    <citation type="submission" date="2018-05" db="EMBL/GenBank/DDBJ databases">
        <authorList>
            <consortium name="NARMS: The National Antimicrobial Resistance Monitoring System"/>
        </authorList>
    </citation>
    <scope>NUCLEOTIDE SEQUENCE</scope>
    <source>
        <strain evidence="2">FSIS11920064</strain>
        <strain evidence="3">FSIS1700200</strain>
    </source>
</reference>
<evidence type="ECO:0000313" key="3">
    <source>
        <dbReference type="EMBL" id="EAL1456638.1"/>
    </source>
</evidence>
<dbReference type="EMBL" id="AACITD010000002">
    <property type="protein sequence ID" value="EAK7393720.1"/>
    <property type="molecule type" value="Genomic_DNA"/>
</dbReference>
<feature type="transmembrane region" description="Helical" evidence="1">
    <location>
        <begin position="138"/>
        <end position="154"/>
    </location>
</feature>
<protein>
    <submittedName>
        <fullName evidence="3">Uncharacterized protein</fullName>
    </submittedName>
</protein>
<dbReference type="RefSeq" id="WP_052779420.1">
    <property type="nucleotide sequence ID" value="NZ_CBDHTA010000003.1"/>
</dbReference>
<feature type="transmembrane region" description="Helical" evidence="1">
    <location>
        <begin position="107"/>
        <end position="126"/>
    </location>
</feature>
<feature type="transmembrane region" description="Helical" evidence="1">
    <location>
        <begin position="68"/>
        <end position="87"/>
    </location>
</feature>
<feature type="transmembrane region" description="Helical" evidence="1">
    <location>
        <begin position="7"/>
        <end position="31"/>
    </location>
</feature>
<sequence>MIKTIKILAFLAIFAFALSIALCFYLFFDYFIEERNIIILTLIFISMICGILLYFLSIILLSFKLKSISFALIFLGFLFCVLASFGFYQCYIEYNNFLFSQTKGKLAFYFCAFFTTLAFILGYFHFKTMAKISSWNEFLFVYKFFMVALIVSYFNAFFGFFMLGASVILLFISWYKFKTLKES</sequence>